<reference evidence="1" key="1">
    <citation type="submission" date="2014-09" db="EMBL/GenBank/DDBJ databases">
        <authorList>
            <person name="Magalhaes I.L.F."/>
            <person name="Oliveira U."/>
            <person name="Santos F.R."/>
            <person name="Vidigal T.H.D.A."/>
            <person name="Brescovit A.D."/>
            <person name="Santos A.J."/>
        </authorList>
    </citation>
    <scope>NUCLEOTIDE SEQUENCE</scope>
    <source>
        <tissue evidence="1">Shoot tissue taken approximately 20 cm above the soil surface</tissue>
    </source>
</reference>
<evidence type="ECO:0000313" key="1">
    <source>
        <dbReference type="EMBL" id="JAD72452.1"/>
    </source>
</evidence>
<dbReference type="AlphaFoldDB" id="A0A0A9CLQ6"/>
<organism evidence="1">
    <name type="scientific">Arundo donax</name>
    <name type="common">Giant reed</name>
    <name type="synonym">Donax arundinaceus</name>
    <dbReference type="NCBI Taxonomy" id="35708"/>
    <lineage>
        <taxon>Eukaryota</taxon>
        <taxon>Viridiplantae</taxon>
        <taxon>Streptophyta</taxon>
        <taxon>Embryophyta</taxon>
        <taxon>Tracheophyta</taxon>
        <taxon>Spermatophyta</taxon>
        <taxon>Magnoliopsida</taxon>
        <taxon>Liliopsida</taxon>
        <taxon>Poales</taxon>
        <taxon>Poaceae</taxon>
        <taxon>PACMAD clade</taxon>
        <taxon>Arundinoideae</taxon>
        <taxon>Arundineae</taxon>
        <taxon>Arundo</taxon>
    </lineage>
</organism>
<accession>A0A0A9CLQ6</accession>
<reference evidence="1" key="2">
    <citation type="journal article" date="2015" name="Data Brief">
        <title>Shoot transcriptome of the giant reed, Arundo donax.</title>
        <authorList>
            <person name="Barrero R.A."/>
            <person name="Guerrero F.D."/>
            <person name="Moolhuijzen P."/>
            <person name="Goolsby J.A."/>
            <person name="Tidwell J."/>
            <person name="Bellgard S.E."/>
            <person name="Bellgard M.I."/>
        </authorList>
    </citation>
    <scope>NUCLEOTIDE SEQUENCE</scope>
    <source>
        <tissue evidence="1">Shoot tissue taken approximately 20 cm above the soil surface</tissue>
    </source>
</reference>
<dbReference type="EMBL" id="GBRH01225443">
    <property type="protein sequence ID" value="JAD72452.1"/>
    <property type="molecule type" value="Transcribed_RNA"/>
</dbReference>
<proteinExistence type="predicted"/>
<name>A0A0A9CLQ6_ARUDO</name>
<sequence>MQISCVYVGEELSHVIGSAMYSPELSNDHTTLTCLNSLFSNSRPKPTCSDLYETVLPVNSMQRERKGVDVSKRSVCPWTISLVPATSGAALCLHLNLWVTETRS</sequence>
<protein>
    <submittedName>
        <fullName evidence="1">Uncharacterized protein</fullName>
    </submittedName>
</protein>